<name>A0A2G1QGI0_9HYPH</name>
<organism evidence="2 3">
    <name type="scientific">Zhengella mangrovi</name>
    <dbReference type="NCBI Taxonomy" id="1982044"/>
    <lineage>
        <taxon>Bacteria</taxon>
        <taxon>Pseudomonadati</taxon>
        <taxon>Pseudomonadota</taxon>
        <taxon>Alphaproteobacteria</taxon>
        <taxon>Hyphomicrobiales</taxon>
        <taxon>Notoacmeibacteraceae</taxon>
        <taxon>Zhengella</taxon>
    </lineage>
</organism>
<evidence type="ECO:0000313" key="2">
    <source>
        <dbReference type="EMBL" id="PHP64632.1"/>
    </source>
</evidence>
<dbReference type="Proteomes" id="UP000221168">
    <property type="component" value="Unassembled WGS sequence"/>
</dbReference>
<reference evidence="2 3" key="1">
    <citation type="submission" date="2017-10" db="EMBL/GenBank/DDBJ databases">
        <title>Sedimentibacterium mangrovi gen. nov., sp. nov., a novel member of family Phyllobacteriacea isolated from mangrove sediment.</title>
        <authorList>
            <person name="Liao H."/>
            <person name="Tian Y."/>
        </authorList>
    </citation>
    <scope>NUCLEOTIDE SEQUENCE [LARGE SCALE GENOMIC DNA]</scope>
    <source>
        <strain evidence="2 3">X9-2-2</strain>
    </source>
</reference>
<gene>
    <name evidence="2" type="ORF">CSC94_23315</name>
</gene>
<proteinExistence type="predicted"/>
<evidence type="ECO:0000313" key="3">
    <source>
        <dbReference type="Proteomes" id="UP000221168"/>
    </source>
</evidence>
<feature type="region of interest" description="Disordered" evidence="1">
    <location>
        <begin position="199"/>
        <end position="218"/>
    </location>
</feature>
<evidence type="ECO:0000256" key="1">
    <source>
        <dbReference type="SAM" id="MobiDB-lite"/>
    </source>
</evidence>
<dbReference type="RefSeq" id="WP_099308780.1">
    <property type="nucleotide sequence ID" value="NZ_PDVP01000030.1"/>
</dbReference>
<dbReference type="EMBL" id="PDVP01000030">
    <property type="protein sequence ID" value="PHP64632.1"/>
    <property type="molecule type" value="Genomic_DNA"/>
</dbReference>
<protein>
    <submittedName>
        <fullName evidence="2">Uncharacterized protein</fullName>
    </submittedName>
</protein>
<dbReference type="AlphaFoldDB" id="A0A2G1QGI0"/>
<keyword evidence="3" id="KW-1185">Reference proteome</keyword>
<sequence length="218" mass="25034">MNQPKRQKAEKRPRGRPKGTAPYAEQDHAVLTKFADQKLDVPSAKLTPFLKSKGYEEEKDIRRAQLRWRKEEKQFLRDAQHRKDLEPPDTLLDLVSHFIAAAGVLKEAALPGVRMMIASHERAKRRLRALEADGKDKMLPIDFEKTSTVEAAIERYEPKLFRTRADQLSEFDAPTVADLTISQRLYAAAMMLHEMSIVASENEDSEHKKMPNDQEDQL</sequence>
<feature type="compositionally biased region" description="Basic residues" evidence="1">
    <location>
        <begin position="1"/>
        <end position="17"/>
    </location>
</feature>
<comment type="caution">
    <text evidence="2">The sequence shown here is derived from an EMBL/GenBank/DDBJ whole genome shotgun (WGS) entry which is preliminary data.</text>
</comment>
<accession>A0A2G1QGI0</accession>
<feature type="region of interest" description="Disordered" evidence="1">
    <location>
        <begin position="1"/>
        <end position="26"/>
    </location>
</feature>